<dbReference type="InterPro" id="IPR013783">
    <property type="entry name" value="Ig-like_fold"/>
</dbReference>
<dbReference type="PRINTS" id="PR00133">
    <property type="entry name" value="GLHYDRLASE3"/>
</dbReference>
<feature type="domain" description="Fibronectin type III-like" evidence="3">
    <location>
        <begin position="353"/>
        <end position="424"/>
    </location>
</feature>
<sequence length="912" mass="99604">MFLDVKYNEKKRKERESMRKFFAAKSPEITKRELEHMELARAVAGECMVLLENDGTLPLAAGGKLALYGMGARHTIKGGTGSGDVNTRSNVTIEQGLAEAGYTITTGGWLDRNERKRTAEKDAYLRWMTEEAERRGCSPFLVSFSDPFAEPAPEMITEEDWRASETDTAVYVISRNSGEGSDRYDRPGDYRLYPEEKEQLAFLGRSYAKVVLVLNIGGVMDLSEIKEIPGIGAVLLMTQLGNIGGQVLADVLSGRVTPSGKLTDTWAKRYEDYPSAAAFSHNDGDVDDEYYTEGIYVGYRYFDTFGVKPLYCFGYGKSYTEFAIRTENVVVKNGQVILSVLVKNTGSEYAGKEVVQVYYSAPEGTLEKPYQELAAFAKTGLLAPGESEKLEIAFAVRDMASYCEKCASWVLEKGDYILRIGSSSADTQAAAVLTLKETVKTEILKNLFADAELPEELHADCTGAVTDDLCDAETMEEPGCDEGAAEAVEENGCGNRAAEEPGCGAGAAGGATQIPHILLCAAEIETRQAQYMEERELYTTDQTRMLTLADVKNGTCTVEELTAQLTVEELAELCVGTLRADGGSIVGNASYTVPGAAGDTSALLQETRGIKNMILADGPAGLRLQPVFKTNKDGELLPGGEILGDSYVSFDKNLEESQTDTYYQYCTAIPIGWALAQSWNLPALERIGAMVGREMEEFGIDLWLAPALNIHRNPLCGRNFEYYSEDPYVSGKAAAAITKGVQSCAGKGTTIKHFAANSQEDNRYFTNSHVSERALREIYLKGFEIAVKESQPFSIMTSYNLINGTHTANSRDLLQAAARDEWGFEGVIMTDWFTSQEQPALTGEAKVKYPISASTGCIYAGNDIQMPGCQKNVDDITEAVKSGREIDGYSVTLADLQYNAANVIRAVCRTSR</sequence>
<dbReference type="GO" id="GO:0005975">
    <property type="term" value="P:carbohydrate metabolic process"/>
    <property type="evidence" value="ECO:0007669"/>
    <property type="project" value="InterPro"/>
</dbReference>
<accession>C6L988</accession>
<gene>
    <name evidence="4" type="ORF">BRYFOR_05178</name>
</gene>
<dbReference type="Pfam" id="PF00933">
    <property type="entry name" value="Glyco_hydro_3"/>
    <property type="match status" value="1"/>
</dbReference>
<keyword evidence="2 4" id="KW-0378">Hydrolase</keyword>
<dbReference type="Gene3D" id="3.20.20.300">
    <property type="entry name" value="Glycoside hydrolase, family 3, N-terminal domain"/>
    <property type="match status" value="1"/>
</dbReference>
<name>C6L988_9FIRM</name>
<dbReference type="SMART" id="SM01217">
    <property type="entry name" value="Fn3_like"/>
    <property type="match status" value="1"/>
</dbReference>
<dbReference type="InterPro" id="IPR036881">
    <property type="entry name" value="Glyco_hydro_3_C_sf"/>
</dbReference>
<dbReference type="SUPFAM" id="SSF52279">
    <property type="entry name" value="Beta-D-glucan exohydrolase, C-terminal domain"/>
    <property type="match status" value="1"/>
</dbReference>
<organism evidence="4 5">
    <name type="scientific">Marvinbryantia formatexigens DSM 14469</name>
    <dbReference type="NCBI Taxonomy" id="478749"/>
    <lineage>
        <taxon>Bacteria</taxon>
        <taxon>Bacillati</taxon>
        <taxon>Bacillota</taxon>
        <taxon>Clostridia</taxon>
        <taxon>Lachnospirales</taxon>
        <taxon>Lachnospiraceae</taxon>
        <taxon>Marvinbryantia</taxon>
    </lineage>
</organism>
<dbReference type="AlphaFoldDB" id="C6L988"/>
<dbReference type="Gene3D" id="3.40.50.1700">
    <property type="entry name" value="Glycoside hydrolase family 3 C-terminal domain"/>
    <property type="match status" value="1"/>
</dbReference>
<dbReference type="InterPro" id="IPR001764">
    <property type="entry name" value="Glyco_hydro_3_N"/>
</dbReference>
<dbReference type="Gene3D" id="2.60.40.10">
    <property type="entry name" value="Immunoglobulins"/>
    <property type="match status" value="1"/>
</dbReference>
<dbReference type="PANTHER" id="PTHR42715">
    <property type="entry name" value="BETA-GLUCOSIDASE"/>
    <property type="match status" value="1"/>
</dbReference>
<protein>
    <submittedName>
        <fullName evidence="4">Glycosyl hydrolase family 3 N-terminal domain protein</fullName>
    </submittedName>
</protein>
<dbReference type="EMBL" id="ACCL02000001">
    <property type="protein sequence ID" value="EET62827.1"/>
    <property type="molecule type" value="Genomic_DNA"/>
</dbReference>
<comment type="caution">
    <text evidence="4">The sequence shown here is derived from an EMBL/GenBank/DDBJ whole genome shotgun (WGS) entry which is preliminary data.</text>
</comment>
<dbReference type="InterPro" id="IPR026891">
    <property type="entry name" value="Fn3-like"/>
</dbReference>
<dbReference type="STRING" id="168384.SAMN05660368_01789"/>
<proteinExistence type="inferred from homology"/>
<evidence type="ECO:0000256" key="2">
    <source>
        <dbReference type="ARBA" id="ARBA00022801"/>
    </source>
</evidence>
<dbReference type="SUPFAM" id="SSF51445">
    <property type="entry name" value="(Trans)glycosidases"/>
    <property type="match status" value="1"/>
</dbReference>
<dbReference type="GO" id="GO:0004553">
    <property type="term" value="F:hydrolase activity, hydrolyzing O-glycosyl compounds"/>
    <property type="evidence" value="ECO:0007669"/>
    <property type="project" value="InterPro"/>
</dbReference>
<comment type="similarity">
    <text evidence="1">Belongs to the glycosyl hydrolase 3 family.</text>
</comment>
<evidence type="ECO:0000313" key="4">
    <source>
        <dbReference type="EMBL" id="EET62827.1"/>
    </source>
</evidence>
<dbReference type="Pfam" id="PF01915">
    <property type="entry name" value="Glyco_hydro_3_C"/>
    <property type="match status" value="1"/>
</dbReference>
<dbReference type="InterPro" id="IPR017853">
    <property type="entry name" value="GH"/>
</dbReference>
<dbReference type="InterPro" id="IPR050288">
    <property type="entry name" value="Cellulose_deg_GH3"/>
</dbReference>
<dbReference type="Pfam" id="PF14310">
    <property type="entry name" value="Fn3-like"/>
    <property type="match status" value="1"/>
</dbReference>
<keyword evidence="5" id="KW-1185">Reference proteome</keyword>
<dbReference type="Proteomes" id="UP000005561">
    <property type="component" value="Unassembled WGS sequence"/>
</dbReference>
<evidence type="ECO:0000256" key="1">
    <source>
        <dbReference type="ARBA" id="ARBA00005336"/>
    </source>
</evidence>
<dbReference type="InterPro" id="IPR036962">
    <property type="entry name" value="Glyco_hydro_3_N_sf"/>
</dbReference>
<evidence type="ECO:0000313" key="5">
    <source>
        <dbReference type="Proteomes" id="UP000005561"/>
    </source>
</evidence>
<dbReference type="PANTHER" id="PTHR42715:SF10">
    <property type="entry name" value="BETA-GLUCOSIDASE"/>
    <property type="match status" value="1"/>
</dbReference>
<reference evidence="4" key="1">
    <citation type="submission" date="2009-07" db="EMBL/GenBank/DDBJ databases">
        <authorList>
            <person name="Weinstock G."/>
            <person name="Sodergren E."/>
            <person name="Clifton S."/>
            <person name="Fulton L."/>
            <person name="Fulton B."/>
            <person name="Courtney L."/>
            <person name="Fronick C."/>
            <person name="Harrison M."/>
            <person name="Strong C."/>
            <person name="Farmer C."/>
            <person name="Delahaunty K."/>
            <person name="Markovic C."/>
            <person name="Hall O."/>
            <person name="Minx P."/>
            <person name="Tomlinson C."/>
            <person name="Mitreva M."/>
            <person name="Nelson J."/>
            <person name="Hou S."/>
            <person name="Wollam A."/>
            <person name="Pepin K.H."/>
            <person name="Johnson M."/>
            <person name="Bhonagiri V."/>
            <person name="Nash W.E."/>
            <person name="Warren W."/>
            <person name="Chinwalla A."/>
            <person name="Mardis E.R."/>
            <person name="Wilson R.K."/>
        </authorList>
    </citation>
    <scope>NUCLEOTIDE SEQUENCE [LARGE SCALE GENOMIC DNA]</scope>
    <source>
        <strain evidence="4">DSM 14469</strain>
    </source>
</reference>
<evidence type="ECO:0000259" key="3">
    <source>
        <dbReference type="SMART" id="SM01217"/>
    </source>
</evidence>
<dbReference type="eggNOG" id="COG1472">
    <property type="taxonomic scope" value="Bacteria"/>
</dbReference>
<dbReference type="InterPro" id="IPR002772">
    <property type="entry name" value="Glyco_hydro_3_C"/>
</dbReference>